<proteinExistence type="predicted"/>
<dbReference type="PROSITE" id="PS00626">
    <property type="entry name" value="RCC1_2"/>
    <property type="match status" value="1"/>
</dbReference>
<dbReference type="OMA" id="IGWGVRI"/>
<gene>
    <name evidence="2" type="ORF">E2R62_17520</name>
</gene>
<dbReference type="EMBL" id="CP038008">
    <property type="protein sequence ID" value="QBY30448.1"/>
    <property type="molecule type" value="Genomic_DNA"/>
</dbReference>
<dbReference type="Gene3D" id="2.130.10.30">
    <property type="entry name" value="Regulator of chromosome condensation 1/beta-lactamase-inhibitor protein II"/>
    <property type="match status" value="2"/>
</dbReference>
<accession>A0A482PID7</accession>
<evidence type="ECO:0000313" key="2">
    <source>
        <dbReference type="EMBL" id="QBY30448.1"/>
    </source>
</evidence>
<evidence type="ECO:0000256" key="1">
    <source>
        <dbReference type="SAM" id="SignalP"/>
    </source>
</evidence>
<sequence length="429" mass="46425">MRLKKHLITHSCRLIAMTSIVFTSALYAGDSIMPGSITGETKLESKSAGNFLPTGSVVDTGLAIHNGEVWVWGFRGSGQQGNGVMVVNQRSAPAKVKIFSDNNIKIIALASGIYHIIALDENGDVWGWGQSGYGETGCGIVYISTPCKVIEGKKIIKISAGEYFSAALSADGDVYTWGDGLYGQRGDGTLHRYSAFYTKPQVVHKVDLAGEKARLLTAHYESAFVVTESGKFMGWGDNETCELGPMVTLYNPTRCDGRHEYISKPREFAPGINAHDVIDITGGNRWSEVLLKDGSVWGWGLGASIGLTDNGSTDSKYNSAVARKILDNVAILYGRYVGSAALTKSGDFYTWGLTNGSAFPDIYGHRPTLRTPTHGVIEGFGGGKEHLYYWTFDGKLYGYGYGAAYKLDPNSAANIPWPGKEMTFILADD</sequence>
<dbReference type="Pfam" id="PF13540">
    <property type="entry name" value="RCC1_2"/>
    <property type="match status" value="2"/>
</dbReference>
<reference evidence="2" key="1">
    <citation type="submission" date="2019-03" db="EMBL/GenBank/DDBJ databases">
        <title>Complete genome sequence of enteropathogenic Citrobacter rodentium strain DBS100.</title>
        <authorList>
            <person name="Popov G."/>
            <person name="Fiebig A."/>
            <person name="Shideler S."/>
            <person name="Coombes B."/>
            <person name="Savchenko A."/>
        </authorList>
    </citation>
    <scope>NUCLEOTIDE SEQUENCE</scope>
    <source>
        <strain evidence="2">DBS100</strain>
    </source>
</reference>
<dbReference type="PANTHER" id="PTHR45982">
    <property type="entry name" value="REGULATOR OF CHROMOSOME CONDENSATION"/>
    <property type="match status" value="1"/>
</dbReference>
<feature type="chain" id="PRO_5019870888" evidence="1">
    <location>
        <begin position="29"/>
        <end position="429"/>
    </location>
</feature>
<dbReference type="PROSITE" id="PS50012">
    <property type="entry name" value="RCC1_3"/>
    <property type="match status" value="3"/>
</dbReference>
<dbReference type="InterPro" id="IPR009091">
    <property type="entry name" value="RCC1/BLIP-II"/>
</dbReference>
<dbReference type="PANTHER" id="PTHR45982:SF1">
    <property type="entry name" value="REGULATOR OF CHROMOSOME CONDENSATION"/>
    <property type="match status" value="1"/>
</dbReference>
<organism evidence="2">
    <name type="scientific">Citrobacter rodentium</name>
    <dbReference type="NCBI Taxonomy" id="67825"/>
    <lineage>
        <taxon>Bacteria</taxon>
        <taxon>Pseudomonadati</taxon>
        <taxon>Pseudomonadota</taxon>
        <taxon>Gammaproteobacteria</taxon>
        <taxon>Enterobacterales</taxon>
        <taxon>Enterobacteriaceae</taxon>
        <taxon>Citrobacter</taxon>
    </lineage>
</organism>
<dbReference type="InterPro" id="IPR051553">
    <property type="entry name" value="Ran_GTPase-activating"/>
</dbReference>
<name>A0A482PID7_CITRO</name>
<keyword evidence="1" id="KW-0732">Signal</keyword>
<dbReference type="PRINTS" id="PR00633">
    <property type="entry name" value="RCCNDNSATION"/>
</dbReference>
<dbReference type="RefSeq" id="WP_012908104.1">
    <property type="nucleotide sequence ID" value="NZ_CAJTBI010000004.1"/>
</dbReference>
<protein>
    <submittedName>
        <fullName evidence="2">Uncharacterized protein</fullName>
    </submittedName>
</protein>
<feature type="signal peptide" evidence="1">
    <location>
        <begin position="1"/>
        <end position="28"/>
    </location>
</feature>
<dbReference type="SUPFAM" id="SSF50985">
    <property type="entry name" value="RCC1/BLIP-II"/>
    <property type="match status" value="1"/>
</dbReference>
<dbReference type="InterPro" id="IPR000408">
    <property type="entry name" value="Reg_chr_condens"/>
</dbReference>
<dbReference type="AlphaFoldDB" id="A0A482PID7"/>